<proteinExistence type="predicted"/>
<comment type="caution">
    <text evidence="1">The sequence shown here is derived from an EMBL/GenBank/DDBJ whole genome shotgun (WGS) entry which is preliminary data.</text>
</comment>
<dbReference type="RefSeq" id="WP_200351186.1">
    <property type="nucleotide sequence ID" value="NZ_BAABHZ010000006.1"/>
</dbReference>
<evidence type="ECO:0000313" key="1">
    <source>
        <dbReference type="EMBL" id="MBK1816237.1"/>
    </source>
</evidence>
<dbReference type="EMBL" id="JAENIK010000011">
    <property type="protein sequence ID" value="MBK1816237.1"/>
    <property type="molecule type" value="Genomic_DNA"/>
</dbReference>
<dbReference type="AlphaFoldDB" id="A0A934R3M6"/>
<dbReference type="InterPro" id="IPR011047">
    <property type="entry name" value="Quinoprotein_ADH-like_sf"/>
</dbReference>
<sequence length="116" mass="12267">MKLPDVIFIGFNRRVAALHRLTGQIIWEWKAPKGSCYVSLLLERDLLVVSVDGYIYGIDPLTGGQLWSNPMTGYGTGVTSLVSVNGISSGQLNLAVSEITARQAASSSGSDAGSGH</sequence>
<keyword evidence="2" id="KW-1185">Reference proteome</keyword>
<organism evidence="1 2">
    <name type="scientific">Luteolibacter yonseiensis</name>
    <dbReference type="NCBI Taxonomy" id="1144680"/>
    <lineage>
        <taxon>Bacteria</taxon>
        <taxon>Pseudomonadati</taxon>
        <taxon>Verrucomicrobiota</taxon>
        <taxon>Verrucomicrobiia</taxon>
        <taxon>Verrucomicrobiales</taxon>
        <taxon>Verrucomicrobiaceae</taxon>
        <taxon>Luteolibacter</taxon>
    </lineage>
</organism>
<evidence type="ECO:0000313" key="2">
    <source>
        <dbReference type="Proteomes" id="UP000600139"/>
    </source>
</evidence>
<name>A0A934R3M6_9BACT</name>
<dbReference type="SUPFAM" id="SSF50998">
    <property type="entry name" value="Quinoprotein alcohol dehydrogenase-like"/>
    <property type="match status" value="1"/>
</dbReference>
<accession>A0A934R3M6</accession>
<gene>
    <name evidence="1" type="ORF">JIN84_11490</name>
</gene>
<dbReference type="Gene3D" id="2.130.10.10">
    <property type="entry name" value="YVTN repeat-like/Quinoprotein amine dehydrogenase"/>
    <property type="match status" value="1"/>
</dbReference>
<reference evidence="1" key="1">
    <citation type="submission" date="2021-01" db="EMBL/GenBank/DDBJ databases">
        <title>Modified the classification status of verrucomicrobia.</title>
        <authorList>
            <person name="Feng X."/>
        </authorList>
    </citation>
    <scope>NUCLEOTIDE SEQUENCE</scope>
    <source>
        <strain evidence="1">JCM 18052</strain>
    </source>
</reference>
<dbReference type="InterPro" id="IPR015943">
    <property type="entry name" value="WD40/YVTN_repeat-like_dom_sf"/>
</dbReference>
<protein>
    <submittedName>
        <fullName evidence="1">PQQ-binding-like beta-propeller repeat protein</fullName>
    </submittedName>
</protein>
<dbReference type="Proteomes" id="UP000600139">
    <property type="component" value="Unassembled WGS sequence"/>
</dbReference>